<keyword evidence="2" id="KW-0472">Membrane</keyword>
<feature type="domain" description="YdbS-like PH" evidence="3">
    <location>
        <begin position="71"/>
        <end position="148"/>
    </location>
</feature>
<reference evidence="4 5" key="1">
    <citation type="journal article" date="2019" name="Int. J. Syst. Evol. Microbiol.">
        <title>The Global Catalogue of Microorganisms (GCM) 10K type strain sequencing project: providing services to taxonomists for standard genome sequencing and annotation.</title>
        <authorList>
            <consortium name="The Broad Institute Genomics Platform"/>
            <consortium name="The Broad Institute Genome Sequencing Center for Infectious Disease"/>
            <person name="Wu L."/>
            <person name="Ma J."/>
        </authorList>
    </citation>
    <scope>NUCLEOTIDE SEQUENCE [LARGE SCALE GENOMIC DNA]</scope>
    <source>
        <strain evidence="4 5">CGMCC 1.12554</strain>
    </source>
</reference>
<dbReference type="PANTHER" id="PTHR37938">
    <property type="entry name" value="BLL0215 PROTEIN"/>
    <property type="match status" value="1"/>
</dbReference>
<evidence type="ECO:0000313" key="4">
    <source>
        <dbReference type="EMBL" id="MFC7324412.1"/>
    </source>
</evidence>
<proteinExistence type="predicted"/>
<dbReference type="Pfam" id="PF03703">
    <property type="entry name" value="bPH_2"/>
    <property type="match status" value="1"/>
</dbReference>
<evidence type="ECO:0000259" key="3">
    <source>
        <dbReference type="Pfam" id="PF03703"/>
    </source>
</evidence>
<evidence type="ECO:0000256" key="2">
    <source>
        <dbReference type="SAM" id="Phobius"/>
    </source>
</evidence>
<dbReference type="AlphaFoldDB" id="A0ABD6AJV2"/>
<accession>A0ABD6AJV2</accession>
<protein>
    <submittedName>
        <fullName evidence="4">PH domain-containing protein</fullName>
    </submittedName>
</protein>
<feature type="compositionally biased region" description="Basic and acidic residues" evidence="1">
    <location>
        <begin position="181"/>
        <end position="202"/>
    </location>
</feature>
<name>A0ABD6AJV2_9EURY</name>
<dbReference type="InterPro" id="IPR005182">
    <property type="entry name" value="YdbS-like_PH"/>
</dbReference>
<dbReference type="PANTHER" id="PTHR37938:SF1">
    <property type="entry name" value="BLL0215 PROTEIN"/>
    <property type="match status" value="1"/>
</dbReference>
<gene>
    <name evidence="4" type="ORF">ACFQMF_07455</name>
</gene>
<dbReference type="EMBL" id="JBHTBL010000005">
    <property type="protein sequence ID" value="MFC7324412.1"/>
    <property type="molecule type" value="Genomic_DNA"/>
</dbReference>
<feature type="compositionally biased region" description="Basic and acidic residues" evidence="1">
    <location>
        <begin position="217"/>
        <end position="228"/>
    </location>
</feature>
<keyword evidence="2" id="KW-1133">Transmembrane helix</keyword>
<feature type="transmembrane region" description="Helical" evidence="2">
    <location>
        <begin position="44"/>
        <end position="69"/>
    </location>
</feature>
<keyword evidence="5" id="KW-1185">Reference proteome</keyword>
<keyword evidence="2" id="KW-0812">Transmembrane</keyword>
<dbReference type="RefSeq" id="WP_256409504.1">
    <property type="nucleotide sequence ID" value="NZ_JANHDN010000005.1"/>
</dbReference>
<comment type="caution">
    <text evidence="4">The sequence shown here is derived from an EMBL/GenBank/DDBJ whole genome shotgun (WGS) entry which is preliminary data.</text>
</comment>
<feature type="region of interest" description="Disordered" evidence="1">
    <location>
        <begin position="181"/>
        <end position="228"/>
    </location>
</feature>
<evidence type="ECO:0000313" key="5">
    <source>
        <dbReference type="Proteomes" id="UP001596545"/>
    </source>
</evidence>
<organism evidence="4 5">
    <name type="scientific">Halorubrum rutilum</name>
    <dbReference type="NCBI Taxonomy" id="1364933"/>
    <lineage>
        <taxon>Archaea</taxon>
        <taxon>Methanobacteriati</taxon>
        <taxon>Methanobacteriota</taxon>
        <taxon>Stenosarchaea group</taxon>
        <taxon>Halobacteria</taxon>
        <taxon>Halobacteriales</taxon>
        <taxon>Haloferacaceae</taxon>
        <taxon>Halorubrum</taxon>
    </lineage>
</organism>
<dbReference type="Proteomes" id="UP001596545">
    <property type="component" value="Unassembled WGS sequence"/>
</dbReference>
<evidence type="ECO:0000256" key="1">
    <source>
        <dbReference type="SAM" id="MobiDB-lite"/>
    </source>
</evidence>
<sequence length="228" mass="24509">MSDTALRDEPNGGSSDTVDIDLDWLTLEDGESILWASTPHRYSVVPAFIVGIPLSLVLIGLPVLAAAYLQYRNTNYVVTNRGLYSKRGILSRDVQQIGFDKVQNTSYSQSALGSSFGYGSVDVSTAGGSGVELQFRSIPDPASVQELIAREVDRRQGSERDSTAEDDVLNEILRELTAIRRAVTDGSERSRGESARDGDGGAERAPPTGDGASVERPSTDTRPSTDEP</sequence>